<dbReference type="AlphaFoldDB" id="A0AAU7XBZ1"/>
<sequence length="105" mass="11644">MTEAVAVGPARLDRGADSDWLAHVTLVLGPHPALTPDQAEAVRLDYGFDGAELRLTVRRALAFYVKRRLRLDIDWRSVPATTQHIRLVAEEPAALGTDDTDLSRR</sequence>
<gene>
    <name evidence="2" type="ORF">ABS361_19440</name>
</gene>
<dbReference type="KEGG" id="mflg:ABS361_19440"/>
<evidence type="ECO:0000259" key="1">
    <source>
        <dbReference type="Pfam" id="PF26107"/>
    </source>
</evidence>
<evidence type="ECO:0000313" key="2">
    <source>
        <dbReference type="EMBL" id="XBY44189.1"/>
    </source>
</evidence>
<accession>A0AAU7XBZ1</accession>
<dbReference type="EMBL" id="CP158568">
    <property type="protein sequence ID" value="XBY44189.1"/>
    <property type="molecule type" value="Genomic_DNA"/>
</dbReference>
<dbReference type="RefSeq" id="WP_407049283.1">
    <property type="nucleotide sequence ID" value="NZ_CP158568.1"/>
</dbReference>
<protein>
    <recommendedName>
        <fullName evidence="1">DNA-binding transcriptional repressor CapW C-terminal dimerisation domain-containing protein</fullName>
    </recommendedName>
</protein>
<dbReference type="InterPro" id="IPR059020">
    <property type="entry name" value="CapW_CTD"/>
</dbReference>
<organism evidence="2">
    <name type="scientific">Methyloraptor flagellatus</name>
    <dbReference type="NCBI Taxonomy" id="3162530"/>
    <lineage>
        <taxon>Bacteria</taxon>
        <taxon>Pseudomonadati</taxon>
        <taxon>Pseudomonadota</taxon>
        <taxon>Alphaproteobacteria</taxon>
        <taxon>Hyphomicrobiales</taxon>
        <taxon>Ancalomicrobiaceae</taxon>
        <taxon>Methyloraptor</taxon>
    </lineage>
</organism>
<proteinExistence type="predicted"/>
<name>A0AAU7XBZ1_9HYPH</name>
<feature type="domain" description="DNA-binding transcriptional repressor CapW C-terminal dimerisation" evidence="1">
    <location>
        <begin position="24"/>
        <end position="88"/>
    </location>
</feature>
<dbReference type="Pfam" id="PF26107">
    <property type="entry name" value="BrxR_CTD"/>
    <property type="match status" value="1"/>
</dbReference>
<reference evidence="2" key="1">
    <citation type="submission" date="2024-06" db="EMBL/GenBank/DDBJ databases">
        <title>Methylostella associata gen. nov., sp. nov., a novel Ancalomicrobiaceae-affiliated facultatively methylotrophic bacteria that feed on methanotrophs of the genus Methylococcus.</title>
        <authorList>
            <person name="Saltykova V."/>
            <person name="Danilova O.V."/>
            <person name="Oshkin I.Y."/>
            <person name="Belova S.E."/>
            <person name="Pimenov N.V."/>
            <person name="Dedysh S.N."/>
        </authorList>
    </citation>
    <scope>NUCLEOTIDE SEQUENCE</scope>
    <source>
        <strain evidence="2">S20</strain>
    </source>
</reference>